<name>A0A163KK84_ABSGL</name>
<dbReference type="PANTHER" id="PTHR22950:SF666">
    <property type="entry name" value="VACUOLAR AMINO ACID TRANSPORTER 4"/>
    <property type="match status" value="1"/>
</dbReference>
<evidence type="ECO:0000313" key="10">
    <source>
        <dbReference type="Proteomes" id="UP000078561"/>
    </source>
</evidence>
<keyword evidence="5 7" id="KW-0472">Membrane</keyword>
<dbReference type="AlphaFoldDB" id="A0A163KK84"/>
<evidence type="ECO:0000256" key="2">
    <source>
        <dbReference type="ARBA" id="ARBA00008066"/>
    </source>
</evidence>
<feature type="domain" description="Amino acid transporter transmembrane" evidence="8">
    <location>
        <begin position="325"/>
        <end position="707"/>
    </location>
</feature>
<evidence type="ECO:0000256" key="7">
    <source>
        <dbReference type="SAM" id="Phobius"/>
    </source>
</evidence>
<dbReference type="GO" id="GO:0005774">
    <property type="term" value="C:vacuolar membrane"/>
    <property type="evidence" value="ECO:0007669"/>
    <property type="project" value="TreeGrafter"/>
</dbReference>
<feature type="transmembrane region" description="Helical" evidence="7">
    <location>
        <begin position="542"/>
        <end position="565"/>
    </location>
</feature>
<protein>
    <recommendedName>
        <fullName evidence="8">Amino acid transporter transmembrane domain-containing protein</fullName>
    </recommendedName>
</protein>
<gene>
    <name evidence="9" type="primary">ABSGL_14008.1 scaffold 14385</name>
</gene>
<feature type="transmembrane region" description="Helical" evidence="7">
    <location>
        <begin position="357"/>
        <end position="378"/>
    </location>
</feature>
<dbReference type="InterPro" id="IPR013057">
    <property type="entry name" value="AA_transpt_TM"/>
</dbReference>
<reference evidence="9" key="1">
    <citation type="submission" date="2016-04" db="EMBL/GenBank/DDBJ databases">
        <authorList>
            <person name="Evans L.H."/>
            <person name="Alamgir A."/>
            <person name="Owens N."/>
            <person name="Weber N.D."/>
            <person name="Virtaneva K."/>
            <person name="Barbian K."/>
            <person name="Babar A."/>
            <person name="Rosenke K."/>
        </authorList>
    </citation>
    <scope>NUCLEOTIDE SEQUENCE [LARGE SCALE GENOMIC DNA]</scope>
    <source>
        <strain evidence="9">CBS 101.48</strain>
    </source>
</reference>
<feature type="transmembrane region" description="Helical" evidence="7">
    <location>
        <begin position="399"/>
        <end position="422"/>
    </location>
</feature>
<feature type="transmembrane region" description="Helical" evidence="7">
    <location>
        <begin position="442"/>
        <end position="459"/>
    </location>
</feature>
<feature type="region of interest" description="Disordered" evidence="6">
    <location>
        <begin position="273"/>
        <end position="311"/>
    </location>
</feature>
<dbReference type="PANTHER" id="PTHR22950">
    <property type="entry name" value="AMINO ACID TRANSPORTER"/>
    <property type="match status" value="1"/>
</dbReference>
<evidence type="ECO:0000313" key="9">
    <source>
        <dbReference type="EMBL" id="SAM08345.1"/>
    </source>
</evidence>
<dbReference type="STRING" id="4829.A0A163KK84"/>
<feature type="transmembrane region" description="Helical" evidence="7">
    <location>
        <begin position="653"/>
        <end position="675"/>
    </location>
</feature>
<feature type="transmembrane region" description="Helical" evidence="7">
    <location>
        <begin position="687"/>
        <end position="710"/>
    </location>
</feature>
<dbReference type="Pfam" id="PF01490">
    <property type="entry name" value="Aa_trans"/>
    <property type="match status" value="1"/>
</dbReference>
<dbReference type="Proteomes" id="UP000078561">
    <property type="component" value="Unassembled WGS sequence"/>
</dbReference>
<evidence type="ECO:0000259" key="8">
    <source>
        <dbReference type="Pfam" id="PF01490"/>
    </source>
</evidence>
<dbReference type="OMA" id="QESMKQP"/>
<evidence type="ECO:0000256" key="1">
    <source>
        <dbReference type="ARBA" id="ARBA00004141"/>
    </source>
</evidence>
<feature type="transmembrane region" description="Helical" evidence="7">
    <location>
        <begin position="466"/>
        <end position="486"/>
    </location>
</feature>
<sequence>MSSPLPVNAKQNWSHGDNDGVSAAFPSDASLSSSYDRNRTTARLTSSPVPPNYAGGTSPPNGGGGFFEDGLSHRSYGSTTDLQQVPSNHSGTTGLFRPMSTPTYNHEDNTVSADLTDDRIARVVKRHLAGASSPTGSNRSSSPNNKAGLSRVSTNHSHHSNNPIDWEMDENAGTSSSLVANAHQLPGGAITYDLYKWAEDQDMEQIKRQRSQSMYIPRQEPTDPALARLKDPGGFRRHFIVDKAAREGKQPPHWMTRTFVDFLALYGHFGGEDLSDDEGEEDDDEGAVEEGAAGLRPGDGGDDGEEDDETSPLIRKAQANAVQGTATPSKAVFLLLKSFVGTGVMFLPKAFSNGGLFFSTALLSTIALVSLYTFLLLVETRNKVPVSFGDIGGILFGKYMRMAVLIAITFSQVGFVCAYMIFVGENFQSLIETISKCEVRVPLSYLILGQMAIFVPLAMIRKIQKLSGFALIADLFILLGLIYLYYYDFLTLATQGVGNVEWIINTKSFPMFIGTAVFTYEGVGLVIPITESMKEPEKFPKVLSYTMLGITAVFLSVGFFSYMAFGDQVQTVILLNLPSTAAVNTVQALYALAICLSIPLQLFPAIRITENALFSKSGKHNPMVKWQKNIFRFVAVLACACVAIVGSGDLDKFVSLVGSLCCVPLCFIFPPLFHLKAIASSWRQKAIDITILVFGVLSMTYTTGITIALWSQSGTEVPISRCIP</sequence>
<evidence type="ECO:0000256" key="5">
    <source>
        <dbReference type="ARBA" id="ARBA00023136"/>
    </source>
</evidence>
<dbReference type="EMBL" id="LT554895">
    <property type="protein sequence ID" value="SAM08345.1"/>
    <property type="molecule type" value="Genomic_DNA"/>
</dbReference>
<feature type="region of interest" description="Disordered" evidence="6">
    <location>
        <begin position="1"/>
        <end position="116"/>
    </location>
</feature>
<keyword evidence="3 7" id="KW-0812">Transmembrane</keyword>
<dbReference type="InParanoid" id="A0A163KK84"/>
<feature type="compositionally biased region" description="Polar residues" evidence="6">
    <location>
        <begin position="75"/>
        <end position="93"/>
    </location>
</feature>
<evidence type="ECO:0000256" key="3">
    <source>
        <dbReference type="ARBA" id="ARBA00022692"/>
    </source>
</evidence>
<organism evidence="9">
    <name type="scientific">Absidia glauca</name>
    <name type="common">Pin mould</name>
    <dbReference type="NCBI Taxonomy" id="4829"/>
    <lineage>
        <taxon>Eukaryota</taxon>
        <taxon>Fungi</taxon>
        <taxon>Fungi incertae sedis</taxon>
        <taxon>Mucoromycota</taxon>
        <taxon>Mucoromycotina</taxon>
        <taxon>Mucoromycetes</taxon>
        <taxon>Mucorales</taxon>
        <taxon>Cunninghamellaceae</taxon>
        <taxon>Absidia</taxon>
    </lineage>
</organism>
<proteinExistence type="inferred from homology"/>
<feature type="transmembrane region" description="Helical" evidence="7">
    <location>
        <begin position="585"/>
        <end position="608"/>
    </location>
</feature>
<feature type="compositionally biased region" description="Polar residues" evidence="6">
    <location>
        <begin position="151"/>
        <end position="163"/>
    </location>
</feature>
<feature type="transmembrane region" description="Helical" evidence="7">
    <location>
        <begin position="629"/>
        <end position="647"/>
    </location>
</feature>
<dbReference type="OrthoDB" id="1684102at2759"/>
<evidence type="ECO:0000256" key="4">
    <source>
        <dbReference type="ARBA" id="ARBA00022989"/>
    </source>
</evidence>
<keyword evidence="10" id="KW-1185">Reference proteome</keyword>
<feature type="transmembrane region" description="Helical" evidence="7">
    <location>
        <begin position="509"/>
        <end position="530"/>
    </location>
</feature>
<accession>A0A163KK84</accession>
<feature type="compositionally biased region" description="Acidic residues" evidence="6">
    <location>
        <begin position="273"/>
        <end position="288"/>
    </location>
</feature>
<feature type="compositionally biased region" description="Polar residues" evidence="6">
    <location>
        <begin position="1"/>
        <end position="15"/>
    </location>
</feature>
<dbReference type="FunCoup" id="A0A163KK84">
    <property type="interactions" value="93"/>
</dbReference>
<keyword evidence="4 7" id="KW-1133">Transmembrane helix</keyword>
<feature type="compositionally biased region" description="Acidic residues" evidence="6">
    <location>
        <begin position="300"/>
        <end position="310"/>
    </location>
</feature>
<comment type="subcellular location">
    <subcellularLocation>
        <location evidence="1">Membrane</location>
        <topology evidence="1">Multi-pass membrane protein</topology>
    </subcellularLocation>
</comment>
<feature type="compositionally biased region" description="Low complexity" evidence="6">
    <location>
        <begin position="132"/>
        <end position="145"/>
    </location>
</feature>
<comment type="similarity">
    <text evidence="2">Belongs to the amino acid/polyamine transporter 2 family.</text>
</comment>
<dbReference type="GO" id="GO:0015179">
    <property type="term" value="F:L-amino acid transmembrane transporter activity"/>
    <property type="evidence" value="ECO:0007669"/>
    <property type="project" value="TreeGrafter"/>
</dbReference>
<feature type="region of interest" description="Disordered" evidence="6">
    <location>
        <begin position="128"/>
        <end position="170"/>
    </location>
</feature>
<feature type="compositionally biased region" description="Polar residues" evidence="6">
    <location>
        <begin position="29"/>
        <end position="47"/>
    </location>
</feature>
<evidence type="ECO:0000256" key="6">
    <source>
        <dbReference type="SAM" id="MobiDB-lite"/>
    </source>
</evidence>